<dbReference type="InterPro" id="IPR029058">
    <property type="entry name" value="AB_hydrolase_fold"/>
</dbReference>
<dbReference type="InterPro" id="IPR022742">
    <property type="entry name" value="Hydrolase_4"/>
</dbReference>
<keyword evidence="2" id="KW-0378">Hydrolase</keyword>
<evidence type="ECO:0000313" key="2">
    <source>
        <dbReference type="EMBL" id="KJD32568.1"/>
    </source>
</evidence>
<evidence type="ECO:0000313" key="3">
    <source>
        <dbReference type="Proteomes" id="UP000032361"/>
    </source>
</evidence>
<dbReference type="PANTHER" id="PTHR46438">
    <property type="entry name" value="ALPHA/BETA-HYDROLASES SUPERFAMILY PROTEIN"/>
    <property type="match status" value="1"/>
</dbReference>
<comment type="caution">
    <text evidence="2">The sequence shown here is derived from an EMBL/GenBank/DDBJ whole genome shotgun (WGS) entry which is preliminary data.</text>
</comment>
<keyword evidence="3" id="KW-1185">Reference proteome</keyword>
<feature type="domain" description="Serine aminopeptidase S33" evidence="1">
    <location>
        <begin position="77"/>
        <end position="178"/>
    </location>
</feature>
<organism evidence="2 3">
    <name type="scientific">Neotamlana nanhaiensis</name>
    <dbReference type="NCBI Taxonomy" id="1382798"/>
    <lineage>
        <taxon>Bacteria</taxon>
        <taxon>Pseudomonadati</taxon>
        <taxon>Bacteroidota</taxon>
        <taxon>Flavobacteriia</taxon>
        <taxon>Flavobacteriales</taxon>
        <taxon>Flavobacteriaceae</taxon>
        <taxon>Neotamlana</taxon>
    </lineage>
</organism>
<dbReference type="Proteomes" id="UP000032361">
    <property type="component" value="Unassembled WGS sequence"/>
</dbReference>
<gene>
    <name evidence="2" type="ORF">PK35_10215</name>
</gene>
<dbReference type="EMBL" id="JTDV01000008">
    <property type="protein sequence ID" value="KJD32568.1"/>
    <property type="molecule type" value="Genomic_DNA"/>
</dbReference>
<dbReference type="STRING" id="1382798.PK35_10215"/>
<evidence type="ECO:0000259" key="1">
    <source>
        <dbReference type="Pfam" id="PF12146"/>
    </source>
</evidence>
<dbReference type="Pfam" id="PF12146">
    <property type="entry name" value="Hydrolase_4"/>
    <property type="match status" value="1"/>
</dbReference>
<protein>
    <submittedName>
        <fullName evidence="2">Alpha/beta hydrolase</fullName>
    </submittedName>
</protein>
<dbReference type="AlphaFoldDB" id="A0A0D7W1J0"/>
<reference evidence="2 3" key="1">
    <citation type="journal article" date="2015" name="Antonie Van Leeuwenhoek">
        <title>Tamlana nanhaiensis sp. nov., isolated from surface seawater collected from the South China Sea.</title>
        <authorList>
            <person name="Liu X."/>
            <person name="Lai Q."/>
            <person name="Du Y."/>
            <person name="Li G."/>
            <person name="Sun F."/>
            <person name="Shao Z."/>
        </authorList>
    </citation>
    <scope>NUCLEOTIDE SEQUENCE [LARGE SCALE GENOMIC DNA]</scope>
    <source>
        <strain evidence="2 3">FHC16</strain>
    </source>
</reference>
<dbReference type="RefSeq" id="WP_044626614.1">
    <property type="nucleotide sequence ID" value="NZ_JTDV01000008.1"/>
</dbReference>
<sequence length="279" mass="31563">MKKIIKRNLPKIIGTSLNTISFIAPKYATLKALDIFMTPRKGKILEKQNEFLNTAKQIQLDLNGTSIQTYHWPGNGKTILLAHGWESNSYRWKVLINKLQKFDYNIVALDGPAHGKSGGTQLNAILYSEFINVVANHYQPHIIIGHSVGGMASVFFQHNHQLKSLEKLVLLGAPSEFTKIFKSYVKMLKYNSKIEKGLNKIVEERFDNETAYFSSANFSKKIETEGLIIHDKEDKVIGYDEAELIARNYKNSTLKTTEGFGHGLKDDSIDDAIINFINN</sequence>
<dbReference type="SUPFAM" id="SSF53474">
    <property type="entry name" value="alpha/beta-Hydrolases"/>
    <property type="match status" value="1"/>
</dbReference>
<dbReference type="Gene3D" id="3.40.50.1820">
    <property type="entry name" value="alpha/beta hydrolase"/>
    <property type="match status" value="1"/>
</dbReference>
<dbReference type="PATRIC" id="fig|1382798.3.peg.3394"/>
<accession>A0A0D7W1J0</accession>
<proteinExistence type="predicted"/>
<name>A0A0D7W1J0_9FLAO</name>
<dbReference type="GO" id="GO:0016787">
    <property type="term" value="F:hydrolase activity"/>
    <property type="evidence" value="ECO:0007669"/>
    <property type="project" value="UniProtKB-KW"/>
</dbReference>